<keyword evidence="5 7" id="KW-0472">Membrane</keyword>
<dbReference type="Proteomes" id="UP000663881">
    <property type="component" value="Unassembled WGS sequence"/>
</dbReference>
<dbReference type="Proteomes" id="UP000663860">
    <property type="component" value="Unassembled WGS sequence"/>
</dbReference>
<evidence type="ECO:0000313" key="10">
    <source>
        <dbReference type="EMBL" id="CAF4108702.1"/>
    </source>
</evidence>
<dbReference type="OrthoDB" id="6083617at2759"/>
<keyword evidence="4 7" id="KW-1133">Transmembrane helix</keyword>
<evidence type="ECO:0000256" key="4">
    <source>
        <dbReference type="ARBA" id="ARBA00022989"/>
    </source>
</evidence>
<evidence type="ECO:0000313" key="11">
    <source>
        <dbReference type="Proteomes" id="UP000663860"/>
    </source>
</evidence>
<dbReference type="Proteomes" id="UP000663891">
    <property type="component" value="Unassembled WGS sequence"/>
</dbReference>
<evidence type="ECO:0000256" key="6">
    <source>
        <dbReference type="SAM" id="MobiDB-lite"/>
    </source>
</evidence>
<name>A0A813XKC1_9BILA</name>
<dbReference type="PANTHER" id="PTHR14948">
    <property type="entry name" value="NG5"/>
    <property type="match status" value="1"/>
</dbReference>
<evidence type="ECO:0000313" key="8">
    <source>
        <dbReference type="EMBL" id="CAF0872785.1"/>
    </source>
</evidence>
<feature type="transmembrane region" description="Helical" evidence="7">
    <location>
        <begin position="84"/>
        <end position="102"/>
    </location>
</feature>
<feature type="compositionally biased region" description="Basic and acidic residues" evidence="6">
    <location>
        <begin position="1"/>
        <end position="15"/>
    </location>
</feature>
<dbReference type="InterPro" id="IPR051423">
    <property type="entry name" value="CD225/Dispanin"/>
</dbReference>
<dbReference type="InterPro" id="IPR007593">
    <property type="entry name" value="CD225/Dispanin_fam"/>
</dbReference>
<evidence type="ECO:0000256" key="3">
    <source>
        <dbReference type="ARBA" id="ARBA00022692"/>
    </source>
</evidence>
<comment type="similarity">
    <text evidence="2">Belongs to the CD225/Dispanin family.</text>
</comment>
<dbReference type="EMBL" id="CAJOAY010005468">
    <property type="protein sequence ID" value="CAF4108702.1"/>
    <property type="molecule type" value="Genomic_DNA"/>
</dbReference>
<proteinExistence type="inferred from homology"/>
<comment type="subcellular location">
    <subcellularLocation>
        <location evidence="1">Membrane</location>
    </subcellularLocation>
</comment>
<reference evidence="8" key="1">
    <citation type="submission" date="2021-02" db="EMBL/GenBank/DDBJ databases">
        <authorList>
            <person name="Nowell W R."/>
        </authorList>
    </citation>
    <scope>NUCLEOTIDE SEQUENCE</scope>
</reference>
<dbReference type="EMBL" id="CAJNOE010000079">
    <property type="protein sequence ID" value="CAF0872785.1"/>
    <property type="molecule type" value="Genomic_DNA"/>
</dbReference>
<evidence type="ECO:0000256" key="1">
    <source>
        <dbReference type="ARBA" id="ARBA00004370"/>
    </source>
</evidence>
<dbReference type="PANTHER" id="PTHR14948:SF44">
    <property type="entry name" value="PROLINE-RICH TRANSMEMBRANE PROTEIN 1-LIKE"/>
    <property type="match status" value="1"/>
</dbReference>
<evidence type="ECO:0000256" key="5">
    <source>
        <dbReference type="ARBA" id="ARBA00023136"/>
    </source>
</evidence>
<dbReference type="Pfam" id="PF04505">
    <property type="entry name" value="CD225"/>
    <property type="match status" value="1"/>
</dbReference>
<dbReference type="EMBL" id="CAJNON010000085">
    <property type="protein sequence ID" value="CAF0939720.1"/>
    <property type="molecule type" value="Genomic_DNA"/>
</dbReference>
<keyword evidence="3 7" id="KW-0812">Transmembrane</keyword>
<evidence type="ECO:0000256" key="7">
    <source>
        <dbReference type="SAM" id="Phobius"/>
    </source>
</evidence>
<evidence type="ECO:0000256" key="2">
    <source>
        <dbReference type="ARBA" id="ARBA00006843"/>
    </source>
</evidence>
<protein>
    <submittedName>
        <fullName evidence="8">Uncharacterized protein</fullName>
    </submittedName>
</protein>
<organism evidence="8 11">
    <name type="scientific">Adineta steineri</name>
    <dbReference type="NCBI Taxonomy" id="433720"/>
    <lineage>
        <taxon>Eukaryota</taxon>
        <taxon>Metazoa</taxon>
        <taxon>Spiralia</taxon>
        <taxon>Gnathifera</taxon>
        <taxon>Rotifera</taxon>
        <taxon>Eurotatoria</taxon>
        <taxon>Bdelloidea</taxon>
        <taxon>Adinetida</taxon>
        <taxon>Adinetidae</taxon>
        <taxon>Adineta</taxon>
    </lineage>
</organism>
<evidence type="ECO:0000313" key="9">
    <source>
        <dbReference type="EMBL" id="CAF0939720.1"/>
    </source>
</evidence>
<dbReference type="GO" id="GO:0016020">
    <property type="term" value="C:membrane"/>
    <property type="evidence" value="ECO:0007669"/>
    <property type="project" value="UniProtKB-SubCell"/>
</dbReference>
<feature type="transmembrane region" description="Helical" evidence="7">
    <location>
        <begin position="128"/>
        <end position="149"/>
    </location>
</feature>
<comment type="caution">
    <text evidence="8">The sequence shown here is derived from an EMBL/GenBank/DDBJ whole genome shotgun (WGS) entry which is preliminary data.</text>
</comment>
<sequence>MNDKQLSDTNNRDQKQAGADNVVMHQPPPTATHTMTGNITKPCQSQPVLIYQIPHHAPVMMNHGINMNPTMTPHIMAIPDYKSWSIFNILCCCFILGILACIKSGKVRDNKMCGNLQGALQASRSAKILNIFSTLIGLIIIVTFSILTATKVITI</sequence>
<accession>A0A813XKC1</accession>
<feature type="region of interest" description="Disordered" evidence="6">
    <location>
        <begin position="1"/>
        <end position="34"/>
    </location>
</feature>
<dbReference type="AlphaFoldDB" id="A0A813XKC1"/>
<gene>
    <name evidence="8" type="ORF">IZO911_LOCUS10750</name>
    <name evidence="10" type="ORF">OKA104_LOCUS36082</name>
    <name evidence="9" type="ORF">VCS650_LOCUS11423</name>
</gene>